<protein>
    <submittedName>
        <fullName evidence="2">Nuclease-like protein</fullName>
    </submittedName>
</protein>
<dbReference type="PROSITE" id="PS50965">
    <property type="entry name" value="NERD"/>
    <property type="match status" value="1"/>
</dbReference>
<sequence>MKTRNKTKELIIYDYLVNRKPLSSEETTKYESLTKGYTGEIAFDKQIEQLKQNHLILRDLWLFHNKKAFQMDTAIIMDHIFHVYEVKNYVGEYYYENDKLYTLSGKQIDDPLLQLKRTESLLLNYFAN</sequence>
<dbReference type="RefSeq" id="WP_113869088.1">
    <property type="nucleotide sequence ID" value="NZ_BAABQN010000007.1"/>
</dbReference>
<feature type="domain" description="NERD" evidence="1">
    <location>
        <begin position="35"/>
        <end position="128"/>
    </location>
</feature>
<evidence type="ECO:0000259" key="1">
    <source>
        <dbReference type="PROSITE" id="PS50965"/>
    </source>
</evidence>
<evidence type="ECO:0000313" key="2">
    <source>
        <dbReference type="EMBL" id="RBO97124.1"/>
    </source>
</evidence>
<gene>
    <name evidence="2" type="ORF">DES48_10741</name>
</gene>
<dbReference type="EMBL" id="QNRI01000007">
    <property type="protein sequence ID" value="RBO97124.1"/>
    <property type="molecule type" value="Genomic_DNA"/>
</dbReference>
<comment type="caution">
    <text evidence="2">The sequence shown here is derived from an EMBL/GenBank/DDBJ whole genome shotgun (WGS) entry which is preliminary data.</text>
</comment>
<reference evidence="2 3" key="1">
    <citation type="submission" date="2018-06" db="EMBL/GenBank/DDBJ databases">
        <title>Genomic Encyclopedia of Type Strains, Phase IV (KMG-IV): sequencing the most valuable type-strain genomes for metagenomic binning, comparative biology and taxonomic classification.</title>
        <authorList>
            <person name="Goeker M."/>
        </authorList>
    </citation>
    <scope>NUCLEOTIDE SEQUENCE [LARGE SCALE GENOMIC DNA]</scope>
    <source>
        <strain evidence="2 3">DSM 15140</strain>
    </source>
</reference>
<evidence type="ECO:0000313" key="3">
    <source>
        <dbReference type="Proteomes" id="UP000252254"/>
    </source>
</evidence>
<dbReference type="InterPro" id="IPR011528">
    <property type="entry name" value="NERD"/>
</dbReference>
<dbReference type="AlphaFoldDB" id="A0A366E6K5"/>
<name>A0A366E6K5_9BACI</name>
<dbReference type="Proteomes" id="UP000252254">
    <property type="component" value="Unassembled WGS sequence"/>
</dbReference>
<keyword evidence="3" id="KW-1185">Reference proteome</keyword>
<dbReference type="OrthoDB" id="2880750at2"/>
<proteinExistence type="predicted"/>
<dbReference type="STRING" id="200904.GCA_900168775_01055"/>
<organism evidence="2 3">
    <name type="scientific">Paraliobacillus ryukyuensis</name>
    <dbReference type="NCBI Taxonomy" id="200904"/>
    <lineage>
        <taxon>Bacteria</taxon>
        <taxon>Bacillati</taxon>
        <taxon>Bacillota</taxon>
        <taxon>Bacilli</taxon>
        <taxon>Bacillales</taxon>
        <taxon>Bacillaceae</taxon>
        <taxon>Paraliobacillus</taxon>
    </lineage>
</organism>
<dbReference type="Pfam" id="PF08378">
    <property type="entry name" value="NERD"/>
    <property type="match status" value="1"/>
</dbReference>
<accession>A0A366E6K5</accession>